<comment type="caution">
    <text evidence="2">The sequence shown here is derived from an EMBL/GenBank/DDBJ whole genome shotgun (WGS) entry which is preliminary data.</text>
</comment>
<proteinExistence type="predicted"/>
<feature type="compositionally biased region" description="Basic and acidic residues" evidence="1">
    <location>
        <begin position="47"/>
        <end position="56"/>
    </location>
</feature>
<name>A0AAV7J523_COTGL</name>
<feature type="compositionally biased region" description="Polar residues" evidence="1">
    <location>
        <begin position="32"/>
        <end position="41"/>
    </location>
</feature>
<evidence type="ECO:0000313" key="3">
    <source>
        <dbReference type="Proteomes" id="UP000826195"/>
    </source>
</evidence>
<feature type="region of interest" description="Disordered" evidence="1">
    <location>
        <begin position="32"/>
        <end position="84"/>
    </location>
</feature>
<accession>A0AAV7J523</accession>
<evidence type="ECO:0000313" key="2">
    <source>
        <dbReference type="EMBL" id="KAH0567146.1"/>
    </source>
</evidence>
<dbReference type="Proteomes" id="UP000826195">
    <property type="component" value="Unassembled WGS sequence"/>
</dbReference>
<dbReference type="AlphaFoldDB" id="A0AAV7J523"/>
<protein>
    <submittedName>
        <fullName evidence="2">Uncharacterized protein</fullName>
    </submittedName>
</protein>
<gene>
    <name evidence="2" type="ORF">KQX54_006977</name>
</gene>
<feature type="compositionally biased region" description="Polar residues" evidence="1">
    <location>
        <begin position="71"/>
        <end position="82"/>
    </location>
</feature>
<keyword evidence="3" id="KW-1185">Reference proteome</keyword>
<reference evidence="2 3" key="1">
    <citation type="journal article" date="2021" name="J. Hered.">
        <title>A chromosome-level genome assembly of the parasitoid wasp, Cotesia glomerata (Hymenoptera: Braconidae).</title>
        <authorList>
            <person name="Pinto B.J."/>
            <person name="Weis J.J."/>
            <person name="Gamble T."/>
            <person name="Ode P.J."/>
            <person name="Paul R."/>
            <person name="Zaspel J.M."/>
        </authorList>
    </citation>
    <scope>NUCLEOTIDE SEQUENCE [LARGE SCALE GENOMIC DNA]</scope>
    <source>
        <strain evidence="2">CgM1</strain>
    </source>
</reference>
<organism evidence="2 3">
    <name type="scientific">Cotesia glomerata</name>
    <name type="common">Lepidopteran parasitic wasp</name>
    <name type="synonym">Apanteles glomeratus</name>
    <dbReference type="NCBI Taxonomy" id="32391"/>
    <lineage>
        <taxon>Eukaryota</taxon>
        <taxon>Metazoa</taxon>
        <taxon>Ecdysozoa</taxon>
        <taxon>Arthropoda</taxon>
        <taxon>Hexapoda</taxon>
        <taxon>Insecta</taxon>
        <taxon>Pterygota</taxon>
        <taxon>Neoptera</taxon>
        <taxon>Endopterygota</taxon>
        <taxon>Hymenoptera</taxon>
        <taxon>Apocrita</taxon>
        <taxon>Ichneumonoidea</taxon>
        <taxon>Braconidae</taxon>
        <taxon>Microgastrinae</taxon>
        <taxon>Cotesia</taxon>
    </lineage>
</organism>
<dbReference type="EMBL" id="JAHXZJ010000001">
    <property type="protein sequence ID" value="KAH0567146.1"/>
    <property type="molecule type" value="Genomic_DNA"/>
</dbReference>
<evidence type="ECO:0000256" key="1">
    <source>
        <dbReference type="SAM" id="MobiDB-lite"/>
    </source>
</evidence>
<sequence>MGWSRRWKSTTREKRQGVVCILLYGIPVKSTNHRINQNNDGASVGQPRDRVQKRPSGDQGCLGSEGGKLGASTNSRARSTGIHTRKRGLADDKFVDGVNNRGCFCDLMMPARRGHGTTQPLSVVSSEGLPYTSAKCAGEEAEAYHGTNAS</sequence>